<proteinExistence type="predicted"/>
<keyword evidence="1" id="KW-0812">Transmembrane</keyword>
<evidence type="ECO:0000256" key="1">
    <source>
        <dbReference type="SAM" id="Phobius"/>
    </source>
</evidence>
<dbReference type="AlphaFoldDB" id="A0A1I2RJN6"/>
<gene>
    <name evidence="3" type="ORF">SAMN04488063_1865</name>
</gene>
<keyword evidence="1" id="KW-1133">Transmembrane helix</keyword>
<organism evidence="3 4">
    <name type="scientific">Halopelagius inordinatus</name>
    <dbReference type="NCBI Taxonomy" id="553467"/>
    <lineage>
        <taxon>Archaea</taxon>
        <taxon>Methanobacteriati</taxon>
        <taxon>Methanobacteriota</taxon>
        <taxon>Stenosarchaea group</taxon>
        <taxon>Halobacteria</taxon>
        <taxon>Halobacteriales</taxon>
        <taxon>Haloferacaceae</taxon>
    </lineage>
</organism>
<keyword evidence="1" id="KW-0472">Membrane</keyword>
<feature type="transmembrane region" description="Helical" evidence="1">
    <location>
        <begin position="47"/>
        <end position="66"/>
    </location>
</feature>
<sequence length="71" mass="6938">MSQSDIAHPDTSHLAEKFGAGVSAAVVLGAFVGVVATSLLGVTTGEALIVAVGVGFLVAPLAGIAFSERGE</sequence>
<dbReference type="Pfam" id="PF26273">
    <property type="entry name" value="Gly_zipper"/>
    <property type="match status" value="1"/>
</dbReference>
<dbReference type="InterPro" id="IPR058598">
    <property type="entry name" value="Gly_zipper-like_dom"/>
</dbReference>
<accession>A0A1I2RJN6</accession>
<feature type="transmembrane region" description="Helical" evidence="1">
    <location>
        <begin position="20"/>
        <end position="41"/>
    </location>
</feature>
<dbReference type="RefSeq" id="WP_092891492.1">
    <property type="nucleotide sequence ID" value="NZ_FOOQ01000002.1"/>
</dbReference>
<name>A0A1I2RJN6_9EURY</name>
<evidence type="ECO:0000313" key="3">
    <source>
        <dbReference type="EMBL" id="SFG38051.1"/>
    </source>
</evidence>
<reference evidence="4" key="1">
    <citation type="submission" date="2016-10" db="EMBL/GenBank/DDBJ databases">
        <authorList>
            <person name="Varghese N."/>
            <person name="Submissions S."/>
        </authorList>
    </citation>
    <scope>NUCLEOTIDE SEQUENCE [LARGE SCALE GENOMIC DNA]</scope>
    <source>
        <strain evidence="4">CGMCC 1.7739</strain>
    </source>
</reference>
<protein>
    <recommendedName>
        <fullName evidence="2">Glycine zipper-like domain-containing protein</fullName>
    </recommendedName>
</protein>
<dbReference type="Proteomes" id="UP000198876">
    <property type="component" value="Unassembled WGS sequence"/>
</dbReference>
<keyword evidence="4" id="KW-1185">Reference proteome</keyword>
<feature type="domain" description="Glycine zipper-like" evidence="2">
    <location>
        <begin position="11"/>
        <end position="69"/>
    </location>
</feature>
<evidence type="ECO:0000259" key="2">
    <source>
        <dbReference type="Pfam" id="PF26273"/>
    </source>
</evidence>
<evidence type="ECO:0000313" key="4">
    <source>
        <dbReference type="Proteomes" id="UP000198876"/>
    </source>
</evidence>
<dbReference type="EMBL" id="FOOQ01000002">
    <property type="protein sequence ID" value="SFG38051.1"/>
    <property type="molecule type" value="Genomic_DNA"/>
</dbReference>